<name>A0A934SVL9_9BURK</name>
<evidence type="ECO:0000313" key="1">
    <source>
        <dbReference type="EMBL" id="MBK4735966.1"/>
    </source>
</evidence>
<proteinExistence type="predicted"/>
<dbReference type="AlphaFoldDB" id="A0A934SVL9"/>
<protein>
    <submittedName>
        <fullName evidence="1">Uncharacterized protein</fullName>
    </submittedName>
</protein>
<organism evidence="1 2">
    <name type="scientific">Noviherbaspirillum pedocola</name>
    <dbReference type="NCBI Taxonomy" id="2801341"/>
    <lineage>
        <taxon>Bacteria</taxon>
        <taxon>Pseudomonadati</taxon>
        <taxon>Pseudomonadota</taxon>
        <taxon>Betaproteobacteria</taxon>
        <taxon>Burkholderiales</taxon>
        <taxon>Oxalobacteraceae</taxon>
        <taxon>Noviherbaspirillum</taxon>
    </lineage>
</organism>
<dbReference type="Proteomes" id="UP000622890">
    <property type="component" value="Unassembled WGS sequence"/>
</dbReference>
<gene>
    <name evidence="1" type="ORF">JJB74_15200</name>
</gene>
<dbReference type="EMBL" id="JAEPBG010000006">
    <property type="protein sequence ID" value="MBK4735966.1"/>
    <property type="molecule type" value="Genomic_DNA"/>
</dbReference>
<sequence length="129" mass="14492">MNSDDLDHHPTVRSLRRDIAAGEAMACYTELIALGGFRLKIAIEIDYFSLPKSSARVSVFSPAYLQWNLLASLHTSSIHHPGHHKDDAHKHDEPYRDAELYEPMRDELIQWAADILGLETATPSRSAAQ</sequence>
<evidence type="ECO:0000313" key="2">
    <source>
        <dbReference type="Proteomes" id="UP000622890"/>
    </source>
</evidence>
<comment type="caution">
    <text evidence="1">The sequence shown here is derived from an EMBL/GenBank/DDBJ whole genome shotgun (WGS) entry which is preliminary data.</text>
</comment>
<keyword evidence="2" id="KW-1185">Reference proteome</keyword>
<reference evidence="1" key="1">
    <citation type="submission" date="2021-01" db="EMBL/GenBank/DDBJ databases">
        <title>Genome sequence of strain Noviherbaspirillum sp. DKR-6.</title>
        <authorList>
            <person name="Chaudhary D.K."/>
        </authorList>
    </citation>
    <scope>NUCLEOTIDE SEQUENCE</scope>
    <source>
        <strain evidence="1">DKR-6</strain>
    </source>
</reference>
<dbReference type="RefSeq" id="WP_200592905.1">
    <property type="nucleotide sequence ID" value="NZ_JAEPBG010000006.1"/>
</dbReference>
<accession>A0A934SVL9</accession>